<sequence>MPRTKQIPRPKVQFQHDELTAPFTVTRQTSTLMPDRRGDQPFDALFVLDKVSTTIIDEVLERNAENTADHFFWLAEEESEALPFDPADGSTKPHIPADWISPFVGQTVEDAFTFLSRIPLDRRLGREFIAVLDRRLYNEKDWLVTYRIDGEGEITSVPCKAELTCMQMRSYGNHNWPTFMDDWLRDGTPILS</sequence>
<evidence type="ECO:0000313" key="1">
    <source>
        <dbReference type="EMBL" id="KAG9985560.1"/>
    </source>
</evidence>
<feature type="non-terminal residue" evidence="1">
    <location>
        <position position="192"/>
    </location>
</feature>
<dbReference type="AlphaFoldDB" id="A0A9P8FWA5"/>
<dbReference type="Proteomes" id="UP000729357">
    <property type="component" value="Unassembled WGS sequence"/>
</dbReference>
<reference evidence="1" key="2">
    <citation type="submission" date="2021-08" db="EMBL/GenBank/DDBJ databases">
        <authorList>
            <person name="Gostincar C."/>
            <person name="Sun X."/>
            <person name="Song Z."/>
            <person name="Gunde-Cimerman N."/>
        </authorList>
    </citation>
    <scope>NUCLEOTIDE SEQUENCE</scope>
    <source>
        <strain evidence="1">EXF-9298</strain>
    </source>
</reference>
<evidence type="ECO:0000313" key="2">
    <source>
        <dbReference type="Proteomes" id="UP000729357"/>
    </source>
</evidence>
<accession>A0A9P8FWA5</accession>
<proteinExistence type="predicted"/>
<organism evidence="1 2">
    <name type="scientific">Aureobasidium melanogenum</name>
    <name type="common">Aureobasidium pullulans var. melanogenum</name>
    <dbReference type="NCBI Taxonomy" id="46634"/>
    <lineage>
        <taxon>Eukaryota</taxon>
        <taxon>Fungi</taxon>
        <taxon>Dikarya</taxon>
        <taxon>Ascomycota</taxon>
        <taxon>Pezizomycotina</taxon>
        <taxon>Dothideomycetes</taxon>
        <taxon>Dothideomycetidae</taxon>
        <taxon>Dothideales</taxon>
        <taxon>Saccotheciaceae</taxon>
        <taxon>Aureobasidium</taxon>
    </lineage>
</organism>
<keyword evidence="2" id="KW-1185">Reference proteome</keyword>
<name>A0A9P8FWA5_AURME</name>
<gene>
    <name evidence="1" type="ORF">KCU98_g4626</name>
</gene>
<protein>
    <submittedName>
        <fullName evidence="1">Uncharacterized protein</fullName>
    </submittedName>
</protein>
<comment type="caution">
    <text evidence="1">The sequence shown here is derived from an EMBL/GenBank/DDBJ whole genome shotgun (WGS) entry which is preliminary data.</text>
</comment>
<reference evidence="1" key="1">
    <citation type="journal article" date="2021" name="J Fungi (Basel)">
        <title>Virulence traits and population genomics of the black yeast Aureobasidium melanogenum.</title>
        <authorList>
            <person name="Cernosa A."/>
            <person name="Sun X."/>
            <person name="Gostincar C."/>
            <person name="Fang C."/>
            <person name="Gunde-Cimerman N."/>
            <person name="Song Z."/>
        </authorList>
    </citation>
    <scope>NUCLEOTIDE SEQUENCE</scope>
    <source>
        <strain evidence="1">EXF-9298</strain>
    </source>
</reference>
<dbReference type="EMBL" id="JAHFXS010000380">
    <property type="protein sequence ID" value="KAG9985560.1"/>
    <property type="molecule type" value="Genomic_DNA"/>
</dbReference>